<keyword evidence="2" id="KW-1185">Reference proteome</keyword>
<gene>
    <name evidence="1" type="ORF">BJY16_007582</name>
</gene>
<accession>A0A7W7MBH6</accession>
<evidence type="ECO:0000313" key="2">
    <source>
        <dbReference type="Proteomes" id="UP000546162"/>
    </source>
</evidence>
<dbReference type="AlphaFoldDB" id="A0A7W7MBH6"/>
<dbReference type="EMBL" id="JACHNB010000001">
    <property type="protein sequence ID" value="MBB4744123.1"/>
    <property type="molecule type" value="Genomic_DNA"/>
</dbReference>
<proteinExistence type="predicted"/>
<reference evidence="1 2" key="1">
    <citation type="submission" date="2020-08" db="EMBL/GenBank/DDBJ databases">
        <title>Sequencing the genomes of 1000 actinobacteria strains.</title>
        <authorList>
            <person name="Klenk H.-P."/>
        </authorList>
    </citation>
    <scope>NUCLEOTIDE SEQUENCE [LARGE SCALE GENOMIC DNA]</scope>
    <source>
        <strain evidence="1 2">DSM 45809</strain>
    </source>
</reference>
<evidence type="ECO:0000313" key="1">
    <source>
        <dbReference type="EMBL" id="MBB4744123.1"/>
    </source>
</evidence>
<comment type="caution">
    <text evidence="1">The sequence shown here is derived from an EMBL/GenBank/DDBJ whole genome shotgun (WGS) entry which is preliminary data.</text>
</comment>
<name>A0A7W7MBH6_9ACTN</name>
<sequence length="143" mass="15953">MNQKTLRLVGYWDDPSAPDGWPDVHAFLADNLPSEERDAVAAYLRSGTVFVASAGFSICRLCGVLNGSTELTDGEHFVWPEGLGHYVESHNVRLPAEVLEVARRGAARPVDPFAFERALFETHELTIEERWWRSLPATDNQSA</sequence>
<protein>
    <submittedName>
        <fullName evidence="1">Uncharacterized protein</fullName>
    </submittedName>
</protein>
<dbReference type="Proteomes" id="UP000546162">
    <property type="component" value="Unassembled WGS sequence"/>
</dbReference>
<dbReference type="RefSeq" id="WP_185044330.1">
    <property type="nucleotide sequence ID" value="NZ_BAABFG010000005.1"/>
</dbReference>
<organism evidence="1 2">
    <name type="scientific">Actinoplanes octamycinicus</name>
    <dbReference type="NCBI Taxonomy" id="135948"/>
    <lineage>
        <taxon>Bacteria</taxon>
        <taxon>Bacillati</taxon>
        <taxon>Actinomycetota</taxon>
        <taxon>Actinomycetes</taxon>
        <taxon>Micromonosporales</taxon>
        <taxon>Micromonosporaceae</taxon>
        <taxon>Actinoplanes</taxon>
    </lineage>
</organism>